<organism evidence="4 6">
    <name type="scientific">Modicisalibacter xianhensis</name>
    <dbReference type="NCBI Taxonomy" id="442341"/>
    <lineage>
        <taxon>Bacteria</taxon>
        <taxon>Pseudomonadati</taxon>
        <taxon>Pseudomonadota</taxon>
        <taxon>Gammaproteobacteria</taxon>
        <taxon>Oceanospirillales</taxon>
        <taxon>Halomonadaceae</taxon>
        <taxon>Modicisalibacter</taxon>
    </lineage>
</organism>
<accession>A0A1I3GHH7</accession>
<evidence type="ECO:0000256" key="1">
    <source>
        <dbReference type="ARBA" id="ARBA00022729"/>
    </source>
</evidence>
<dbReference type="OrthoDB" id="7362103at2"/>
<evidence type="ECO:0000313" key="4">
    <source>
        <dbReference type="EMBL" id="SFI22929.1"/>
    </source>
</evidence>
<dbReference type="Pfam" id="PF13778">
    <property type="entry name" value="DUF4174"/>
    <property type="match status" value="1"/>
</dbReference>
<reference evidence="5 7" key="2">
    <citation type="submission" date="2019-03" db="EMBL/GenBank/DDBJ databases">
        <title>Freshwater and sediment microbial communities from various areas in North America, analyzing microbe dynamics in response to fracking.</title>
        <authorList>
            <person name="Lamendella R."/>
        </authorList>
    </citation>
    <scope>NUCLEOTIDE SEQUENCE [LARGE SCALE GENOMIC DNA]</scope>
    <source>
        <strain evidence="5 7">6_TX</strain>
    </source>
</reference>
<dbReference type="Proteomes" id="UP000294489">
    <property type="component" value="Unassembled WGS sequence"/>
</dbReference>
<dbReference type="RefSeq" id="WP_092850628.1">
    <property type="nucleotide sequence ID" value="NZ_FOPY01000032.1"/>
</dbReference>
<gene>
    <name evidence="5" type="ORF">DFO67_11761</name>
    <name evidence="4" type="ORF">SAMN04487959_13210</name>
</gene>
<reference evidence="4 6" key="1">
    <citation type="submission" date="2016-10" db="EMBL/GenBank/DDBJ databases">
        <authorList>
            <person name="de Groot N.N."/>
        </authorList>
    </citation>
    <scope>NUCLEOTIDE SEQUENCE [LARGE SCALE GENOMIC DNA]</scope>
    <source>
        <strain evidence="4 6">CGMCC 1.6848</strain>
    </source>
</reference>
<dbReference type="InterPro" id="IPR025232">
    <property type="entry name" value="DUF4174"/>
</dbReference>
<feature type="domain" description="DUF4174" evidence="3">
    <location>
        <begin position="43"/>
        <end position="149"/>
    </location>
</feature>
<evidence type="ECO:0000256" key="2">
    <source>
        <dbReference type="SAM" id="SignalP"/>
    </source>
</evidence>
<protein>
    <submittedName>
        <fullName evidence="5">Uncharacterized protein DUF4174</fullName>
    </submittedName>
</protein>
<proteinExistence type="predicted"/>
<name>A0A1I3GHH7_9GAMM</name>
<evidence type="ECO:0000313" key="7">
    <source>
        <dbReference type="Proteomes" id="UP000294489"/>
    </source>
</evidence>
<sequence length="149" mass="16809">MSCPRYRFVFSWLVMLTLGLAPLGNAHSADNPANPLITDRGLFRPLILITPSLDNADYRRIREQLQDQRGEFERRQMVLYSIEAGNGHRAGRPMTPYETQAVLEAMNVAPDGPLTVILVGMDGGKKMQLEGFVPPRQVFDIIDKMPIRQ</sequence>
<dbReference type="Proteomes" id="UP000199040">
    <property type="component" value="Unassembled WGS sequence"/>
</dbReference>
<evidence type="ECO:0000313" key="6">
    <source>
        <dbReference type="Proteomes" id="UP000199040"/>
    </source>
</evidence>
<dbReference type="EMBL" id="FOPY01000032">
    <property type="protein sequence ID" value="SFI22929.1"/>
    <property type="molecule type" value="Genomic_DNA"/>
</dbReference>
<evidence type="ECO:0000259" key="3">
    <source>
        <dbReference type="Pfam" id="PF13778"/>
    </source>
</evidence>
<dbReference type="EMBL" id="SOEC01000017">
    <property type="protein sequence ID" value="TDX26077.1"/>
    <property type="molecule type" value="Genomic_DNA"/>
</dbReference>
<keyword evidence="1 2" id="KW-0732">Signal</keyword>
<keyword evidence="6" id="KW-1185">Reference proteome</keyword>
<feature type="signal peptide" evidence="2">
    <location>
        <begin position="1"/>
        <end position="28"/>
    </location>
</feature>
<dbReference type="AlphaFoldDB" id="A0A1I3GHH7"/>
<feature type="chain" id="PRO_5033274615" evidence="2">
    <location>
        <begin position="29"/>
        <end position="149"/>
    </location>
</feature>
<evidence type="ECO:0000313" key="5">
    <source>
        <dbReference type="EMBL" id="TDX26077.1"/>
    </source>
</evidence>